<keyword evidence="3" id="KW-1185">Reference proteome</keyword>
<dbReference type="Pfam" id="PF04965">
    <property type="entry name" value="GPW_gp25"/>
    <property type="match status" value="1"/>
</dbReference>
<dbReference type="PATRIC" id="fig|69370.6.peg.2618"/>
<reference evidence="2 3" key="1">
    <citation type="submission" date="2015-02" db="EMBL/GenBank/DDBJ databases">
        <title>Draft genome sequences of ten Microbacterium spp. with emphasis on heavy metal contaminated environments.</title>
        <authorList>
            <person name="Corretto E."/>
        </authorList>
    </citation>
    <scope>NUCLEOTIDE SEQUENCE [LARGE SCALE GENOMIC DNA]</scope>
    <source>
        <strain evidence="2 3">DSM 8608</strain>
    </source>
</reference>
<organism evidence="2 3">
    <name type="scientific">Microbacterium trichothecenolyticum</name>
    <name type="common">Aureobacterium trichothecenolyticum</name>
    <dbReference type="NCBI Taxonomy" id="69370"/>
    <lineage>
        <taxon>Bacteria</taxon>
        <taxon>Bacillati</taxon>
        <taxon>Actinomycetota</taxon>
        <taxon>Actinomycetes</taxon>
        <taxon>Micrococcales</taxon>
        <taxon>Microbacteriaceae</taxon>
        <taxon>Microbacterium</taxon>
    </lineage>
</organism>
<accession>A0A0M2H6L3</accession>
<dbReference type="InterPro" id="IPR007048">
    <property type="entry name" value="IraD/Gp25-like"/>
</dbReference>
<dbReference type="SUPFAM" id="SSF160719">
    <property type="entry name" value="gpW/gp25-like"/>
    <property type="match status" value="1"/>
</dbReference>
<evidence type="ECO:0000313" key="3">
    <source>
        <dbReference type="Proteomes" id="UP000034098"/>
    </source>
</evidence>
<dbReference type="Gene3D" id="3.10.450.40">
    <property type="match status" value="1"/>
</dbReference>
<dbReference type="RefSeq" id="WP_045299959.1">
    <property type="nucleotide sequence ID" value="NZ_JYJA01000036.1"/>
</dbReference>
<evidence type="ECO:0000259" key="1">
    <source>
        <dbReference type="Pfam" id="PF04965"/>
    </source>
</evidence>
<name>A0A0M2H6L3_MICTR</name>
<dbReference type="EMBL" id="JYJA01000036">
    <property type="protein sequence ID" value="KJL41956.1"/>
    <property type="molecule type" value="Genomic_DNA"/>
</dbReference>
<evidence type="ECO:0000313" key="2">
    <source>
        <dbReference type="EMBL" id="KJL41956.1"/>
    </source>
</evidence>
<comment type="caution">
    <text evidence="2">The sequence shown here is derived from an EMBL/GenBank/DDBJ whole genome shotgun (WGS) entry which is preliminary data.</text>
</comment>
<feature type="domain" description="IraD/Gp25-like" evidence="1">
    <location>
        <begin position="23"/>
        <end position="108"/>
    </location>
</feature>
<gene>
    <name evidence="2" type="ORF">RS82_02573</name>
</gene>
<protein>
    <submittedName>
        <fullName evidence="2">Gene 25-like lysozyme</fullName>
    </submittedName>
</protein>
<sequence>MSGTLDFPWAVDGTGRTATTGRDEHVRDLIEQVLLTSPGERVMRPEFGAGLLAQVFAPGGPEAAAASQFLIQASLERELANVIAIESVEVEARDAALVATIAYVVRATGSHEVQTFRTPPGVSP</sequence>
<proteinExistence type="predicted"/>
<dbReference type="OrthoDB" id="9802846at2"/>
<dbReference type="AlphaFoldDB" id="A0A0M2H6L3"/>
<dbReference type="Proteomes" id="UP000034098">
    <property type="component" value="Unassembled WGS sequence"/>
</dbReference>